<keyword evidence="2" id="KW-1185">Reference proteome</keyword>
<reference evidence="2" key="1">
    <citation type="submission" date="2017-02" db="EMBL/GenBank/DDBJ databases">
        <authorList>
            <person name="Varghese N."/>
            <person name="Submissions S."/>
        </authorList>
    </citation>
    <scope>NUCLEOTIDE SEQUENCE [LARGE SCALE GENOMIC DNA]</scope>
    <source>
        <strain evidence="2">UM2</strain>
    </source>
</reference>
<dbReference type="STRING" id="439228.SAMN06295920_11635"/>
<organism evidence="1 2">
    <name type="scientific">Rhizorhabdus histidinilytica</name>
    <dbReference type="NCBI Taxonomy" id="439228"/>
    <lineage>
        <taxon>Bacteria</taxon>
        <taxon>Pseudomonadati</taxon>
        <taxon>Pseudomonadota</taxon>
        <taxon>Alphaproteobacteria</taxon>
        <taxon>Sphingomonadales</taxon>
        <taxon>Sphingomonadaceae</taxon>
        <taxon>Rhizorhabdus</taxon>
    </lineage>
</organism>
<name>A0A1T5GL57_9SPHN</name>
<proteinExistence type="predicted"/>
<evidence type="ECO:0000313" key="1">
    <source>
        <dbReference type="EMBL" id="SKC09204.1"/>
    </source>
</evidence>
<protein>
    <submittedName>
        <fullName evidence="1">Uncharacterized protein</fullName>
    </submittedName>
</protein>
<dbReference type="Proteomes" id="UP000189818">
    <property type="component" value="Unassembled WGS sequence"/>
</dbReference>
<evidence type="ECO:0000313" key="2">
    <source>
        <dbReference type="Proteomes" id="UP000189818"/>
    </source>
</evidence>
<dbReference type="AlphaFoldDB" id="A0A1T5GL57"/>
<gene>
    <name evidence="1" type="ORF">SAMN06295920_11635</name>
</gene>
<accession>A0A1T5GL57</accession>
<sequence length="65" mass="7108">MTVCGPWPEQSWTNIVPEETVGMNPAGTSTFSMSAAPASQMASQRCRARKERIMVTGAVFRNRSC</sequence>
<dbReference type="EMBL" id="FUYM01000016">
    <property type="protein sequence ID" value="SKC09204.1"/>
    <property type="molecule type" value="Genomic_DNA"/>
</dbReference>